<dbReference type="HOGENOM" id="CLU_858349_0_0_1"/>
<organism evidence="2 3">
    <name type="scientific">Sphaerobolus stellatus (strain SS14)</name>
    <dbReference type="NCBI Taxonomy" id="990650"/>
    <lineage>
        <taxon>Eukaryota</taxon>
        <taxon>Fungi</taxon>
        <taxon>Dikarya</taxon>
        <taxon>Basidiomycota</taxon>
        <taxon>Agaricomycotina</taxon>
        <taxon>Agaricomycetes</taxon>
        <taxon>Phallomycetidae</taxon>
        <taxon>Geastrales</taxon>
        <taxon>Sphaerobolaceae</taxon>
        <taxon>Sphaerobolus</taxon>
    </lineage>
</organism>
<evidence type="ECO:0000313" key="2">
    <source>
        <dbReference type="EMBL" id="KIJ40072.1"/>
    </source>
</evidence>
<evidence type="ECO:0000313" key="3">
    <source>
        <dbReference type="Proteomes" id="UP000054279"/>
    </source>
</evidence>
<name>A0A0C9VF80_SPHS4</name>
<dbReference type="EMBL" id="KN837147">
    <property type="protein sequence ID" value="KIJ40072.1"/>
    <property type="molecule type" value="Genomic_DNA"/>
</dbReference>
<keyword evidence="3" id="KW-1185">Reference proteome</keyword>
<reference evidence="2 3" key="1">
    <citation type="submission" date="2014-06" db="EMBL/GenBank/DDBJ databases">
        <title>Evolutionary Origins and Diversification of the Mycorrhizal Mutualists.</title>
        <authorList>
            <consortium name="DOE Joint Genome Institute"/>
            <consortium name="Mycorrhizal Genomics Consortium"/>
            <person name="Kohler A."/>
            <person name="Kuo A."/>
            <person name="Nagy L.G."/>
            <person name="Floudas D."/>
            <person name="Copeland A."/>
            <person name="Barry K.W."/>
            <person name="Cichocki N."/>
            <person name="Veneault-Fourrey C."/>
            <person name="LaButti K."/>
            <person name="Lindquist E.A."/>
            <person name="Lipzen A."/>
            <person name="Lundell T."/>
            <person name="Morin E."/>
            <person name="Murat C."/>
            <person name="Riley R."/>
            <person name="Ohm R."/>
            <person name="Sun H."/>
            <person name="Tunlid A."/>
            <person name="Henrissat B."/>
            <person name="Grigoriev I.V."/>
            <person name="Hibbett D.S."/>
            <person name="Martin F."/>
        </authorList>
    </citation>
    <scope>NUCLEOTIDE SEQUENCE [LARGE SCALE GENOMIC DNA]</scope>
    <source>
        <strain evidence="2 3">SS14</strain>
    </source>
</reference>
<sequence>MAKYKQIPAGWGLGLKRGVSRRNQAEWIDSSFHVLRVSVAILMSSAQSKAEAWQTPPRTQGMVIPASVEYSAELEWRASQPSNSQDSDTNCQDSPVGCGNRRPEWATENELQDVPGHADVLNYRIWPPKPLELDTEAEDYEHERRRRLFWRQGRPWEQEEGTLATIPNGRWAIRSGAYEDHWARLDVHINSYRTAPEDPPCEYPISLERCPPFALMHYMFDADYVPKGTTTYVEELRQYALRKQPWRNRAQVEMWNYVTNMHYALSHIGLAHSRSDLGLVRDALVALDSCVHGMKVIVEAEEDAMESLDIQGNGQPREKEVHTI</sequence>
<evidence type="ECO:0000256" key="1">
    <source>
        <dbReference type="SAM" id="MobiDB-lite"/>
    </source>
</evidence>
<protein>
    <submittedName>
        <fullName evidence="2">Unplaced genomic scaffold SPHSTscaffold_72, whole genome shotgun sequence</fullName>
    </submittedName>
</protein>
<dbReference type="AlphaFoldDB" id="A0A0C9VF80"/>
<feature type="region of interest" description="Disordered" evidence="1">
    <location>
        <begin position="77"/>
        <end position="98"/>
    </location>
</feature>
<proteinExistence type="predicted"/>
<feature type="compositionally biased region" description="Polar residues" evidence="1">
    <location>
        <begin position="79"/>
        <end position="93"/>
    </location>
</feature>
<accession>A0A0C9VF80</accession>
<dbReference type="Proteomes" id="UP000054279">
    <property type="component" value="Unassembled WGS sequence"/>
</dbReference>
<gene>
    <name evidence="2" type="ORF">M422DRAFT_257141</name>
</gene>